<feature type="chain" id="PRO_5042079310" description="Receptor ligand binding region domain-containing protein" evidence="1">
    <location>
        <begin position="20"/>
        <end position="347"/>
    </location>
</feature>
<dbReference type="Proteomes" id="UP001286313">
    <property type="component" value="Unassembled WGS sequence"/>
</dbReference>
<dbReference type="AlphaFoldDB" id="A0AAE1EZH1"/>
<feature type="signal peptide" evidence="1">
    <location>
        <begin position="1"/>
        <end position="19"/>
    </location>
</feature>
<dbReference type="EMBL" id="JAWQEG010003793">
    <property type="protein sequence ID" value="KAK3864447.1"/>
    <property type="molecule type" value="Genomic_DNA"/>
</dbReference>
<evidence type="ECO:0008006" key="4">
    <source>
        <dbReference type="Google" id="ProtNLM"/>
    </source>
</evidence>
<organism evidence="2 3">
    <name type="scientific">Petrolisthes cinctipes</name>
    <name type="common">Flat porcelain crab</name>
    <dbReference type="NCBI Taxonomy" id="88211"/>
    <lineage>
        <taxon>Eukaryota</taxon>
        <taxon>Metazoa</taxon>
        <taxon>Ecdysozoa</taxon>
        <taxon>Arthropoda</taxon>
        <taxon>Crustacea</taxon>
        <taxon>Multicrustacea</taxon>
        <taxon>Malacostraca</taxon>
        <taxon>Eumalacostraca</taxon>
        <taxon>Eucarida</taxon>
        <taxon>Decapoda</taxon>
        <taxon>Pleocyemata</taxon>
        <taxon>Anomura</taxon>
        <taxon>Galatheoidea</taxon>
        <taxon>Porcellanidae</taxon>
        <taxon>Petrolisthes</taxon>
    </lineage>
</organism>
<gene>
    <name evidence="2" type="ORF">Pcinc_029880</name>
</gene>
<proteinExistence type="predicted"/>
<evidence type="ECO:0000256" key="1">
    <source>
        <dbReference type="SAM" id="SignalP"/>
    </source>
</evidence>
<evidence type="ECO:0000313" key="3">
    <source>
        <dbReference type="Proteomes" id="UP001286313"/>
    </source>
</evidence>
<protein>
    <recommendedName>
        <fullName evidence="4">Receptor ligand binding region domain-containing protein</fullName>
    </recommendedName>
</protein>
<keyword evidence="3" id="KW-1185">Reference proteome</keyword>
<reference evidence="2" key="1">
    <citation type="submission" date="2023-10" db="EMBL/GenBank/DDBJ databases">
        <title>Genome assemblies of two species of porcelain crab, Petrolisthes cinctipes and Petrolisthes manimaculis (Anomura: Porcellanidae).</title>
        <authorList>
            <person name="Angst P."/>
        </authorList>
    </citation>
    <scope>NUCLEOTIDE SEQUENCE</scope>
    <source>
        <strain evidence="2">PB745_01</strain>
        <tissue evidence="2">Gill</tissue>
    </source>
</reference>
<evidence type="ECO:0000313" key="2">
    <source>
        <dbReference type="EMBL" id="KAK3864447.1"/>
    </source>
</evidence>
<accession>A0AAE1EZH1</accession>
<comment type="caution">
    <text evidence="2">The sequence shown here is derived from an EMBL/GenBank/DDBJ whole genome shotgun (WGS) entry which is preliminary data.</text>
</comment>
<keyword evidence="1" id="KW-0732">Signal</keyword>
<name>A0AAE1EZH1_PETCI</name>
<dbReference type="Gene3D" id="3.40.50.2300">
    <property type="match status" value="1"/>
</dbReference>
<sequence length="347" mass="38760">MKTDVRVVCLLTSVLTVWCTEGGDNSSHEHSSPLLTSPPLQGITTTLHNTHTLRVEETAVTSSLTLFILHNTQRRDIIIIHDSTSPNAGLAGVVESCFRSLVDTTLLSYYPLLNLEAIVAPQKVVSKSSVRVVVVLCSPNNTRHIFEEVRERSLESRSVRWVVVTEEHHLLHSLSDVIREGTHVGLVLRVSANLYHLFTSNVQPNNKIIFREVGRWRHDGGGGRKGESGKGRISTRVIEERSQVETDERTRTATITTTIETEGGTEEGYHYFLKKKTKGSASSTFLPDPTTLTTSYRNFEGRELTVSVVSNFPFFLLLQRLPPLPPLPDRGIDYNIISSLAQYLNFT</sequence>